<reference evidence="1 2" key="1">
    <citation type="journal article" date="2011" name="J. Bacteriol.">
        <title>Genome sequence of the algicidal bacterium Kordia algicida OT-1.</title>
        <authorList>
            <person name="Lee H.S."/>
            <person name="Kang S.G."/>
            <person name="Kwon K.K."/>
            <person name="Lee J.H."/>
            <person name="Kim S.J."/>
        </authorList>
    </citation>
    <scope>NUCLEOTIDE SEQUENCE [LARGE SCALE GENOMIC DNA]</scope>
    <source>
        <strain evidence="1 2">OT-1</strain>
    </source>
</reference>
<dbReference type="eggNOG" id="ENOG502ZSMW">
    <property type="taxonomic scope" value="Bacteria"/>
</dbReference>
<gene>
    <name evidence="1" type="ORF">KAOT1_16573</name>
</gene>
<keyword evidence="2" id="KW-1185">Reference proteome</keyword>
<accession>A9DRH9</accession>
<dbReference type="HOGENOM" id="CLU_1347445_0_0_10"/>
<protein>
    <submittedName>
        <fullName evidence="1">Uncharacterized protein</fullName>
    </submittedName>
</protein>
<comment type="caution">
    <text evidence="1">The sequence shown here is derived from an EMBL/GenBank/DDBJ whole genome shotgun (WGS) entry which is preliminary data.</text>
</comment>
<dbReference type="Proteomes" id="UP000002945">
    <property type="component" value="Unassembled WGS sequence"/>
</dbReference>
<dbReference type="OrthoDB" id="1186714at2"/>
<proteinExistence type="predicted"/>
<evidence type="ECO:0000313" key="1">
    <source>
        <dbReference type="EMBL" id="EDP96796.1"/>
    </source>
</evidence>
<dbReference type="RefSeq" id="WP_007095850.1">
    <property type="nucleotide sequence ID" value="NZ_CP142125.1"/>
</dbReference>
<name>A9DRH9_9FLAO</name>
<dbReference type="EMBL" id="ABIB01000003">
    <property type="protein sequence ID" value="EDP96796.1"/>
    <property type="molecule type" value="Genomic_DNA"/>
</dbReference>
<evidence type="ECO:0000313" key="2">
    <source>
        <dbReference type="Proteomes" id="UP000002945"/>
    </source>
</evidence>
<organism evidence="1 2">
    <name type="scientific">Kordia algicida OT-1</name>
    <dbReference type="NCBI Taxonomy" id="391587"/>
    <lineage>
        <taxon>Bacteria</taxon>
        <taxon>Pseudomonadati</taxon>
        <taxon>Bacteroidota</taxon>
        <taxon>Flavobacteriia</taxon>
        <taxon>Flavobacteriales</taxon>
        <taxon>Flavobacteriaceae</taxon>
        <taxon>Kordia</taxon>
    </lineage>
</organism>
<sequence>MKKIQLSTDRILLVLITVLVWYSTLMKACESDTEIQPQPTVTVVKDTIWQTKIDTLRIETTKFQQVYIPITGTQTQRKNFKEKISVEETKQFTEGKLYKDTLQTDDIDIYTYNLVDGTLIDSKFSYQLKVPREVTITKTIEHPKTYKSGLYIFSEIGGNKQQFDNLSLGLQYQHKGKWFASYRINLNQINTTTHNVGVGVRLW</sequence>
<dbReference type="STRING" id="391587.KAOT1_16573"/>
<dbReference type="AlphaFoldDB" id="A9DRH9"/>